<evidence type="ECO:0000313" key="10">
    <source>
        <dbReference type="Proteomes" id="UP001519460"/>
    </source>
</evidence>
<feature type="compositionally biased region" description="Low complexity" evidence="7">
    <location>
        <begin position="874"/>
        <end position="886"/>
    </location>
</feature>
<evidence type="ECO:0000256" key="3">
    <source>
        <dbReference type="ARBA" id="ARBA00022771"/>
    </source>
</evidence>
<keyword evidence="3 6" id="KW-0863">Zinc-finger</keyword>
<dbReference type="PANTHER" id="PTHR10825">
    <property type="entry name" value="RING FINGER DOMAIN-CONTAINING, POLYCOMB GROUP COMPONENT"/>
    <property type="match status" value="1"/>
</dbReference>
<feature type="compositionally biased region" description="Polar residues" evidence="7">
    <location>
        <begin position="674"/>
        <end position="684"/>
    </location>
</feature>
<dbReference type="PANTHER" id="PTHR10825:SF72">
    <property type="entry name" value="UBIQUITIN-LIKE DOMAIN-CONTAINING PROTEIN"/>
    <property type="match status" value="1"/>
</dbReference>
<dbReference type="Pfam" id="PF16207">
    <property type="entry name" value="RAWUL"/>
    <property type="match status" value="1"/>
</dbReference>
<feature type="compositionally biased region" description="Low complexity" evidence="7">
    <location>
        <begin position="394"/>
        <end position="419"/>
    </location>
</feature>
<dbReference type="InterPro" id="IPR032443">
    <property type="entry name" value="RAWUL"/>
</dbReference>
<dbReference type="InterPro" id="IPR017907">
    <property type="entry name" value="Znf_RING_CS"/>
</dbReference>
<dbReference type="GO" id="GO:0031519">
    <property type="term" value="C:PcG protein complex"/>
    <property type="evidence" value="ECO:0007669"/>
    <property type="project" value="UniProtKB-ARBA"/>
</dbReference>
<sequence>QEALHALHVTSSLCVDWVMLLTPDGVKIQLIFQGTPPGGRVSGESSKEAQFWGLSLLANRIDQPASELGIFPFHHRRHIPFAARAILADFLYLHSDVSFTDPSRQRFVMEMRSRQLHRSVVNVLFTMRAVSALGRRSEGEGSGAMAETKRSRLRISELNPHLLCALCGGYLIDATTIVECLHSFCKTCILRYLETSNYCPICEVLIHKKRPWQNIRLDHTLQNAVYKIVPGLFKREMQRRRDFYEKNPPPGKNGFAEQVHTAPERIIFSEDEKFSVSLEFSPNGRPIHDEKSAKAVSVPVQHRDKRFLLCPANVCVGHLKKFVRLKYSLPECYQIDLFYSDEPLDDHYSLMDESVLTLYYSFHQPPPKRRKLAAPATATSQDSLPASARVKSESNSTTTSTTASSTATSAVGATDAGSSRNCAGGEENTKSSVSLSSSTTTTTTPASTTTAPKESVDKQFEHLAVFDEETDDEDDERPLIICENTPAGDAAVSTADSGSANTDERDADNVSNKGGLDAATDSNTGGAVDASTASKSPTAATATITSMAHGETGNKPAAAASPKRTGASTNPASSTAKPTSTSPKPAGTSPKPATASPKPASPKLVISSSKTSGASSTPGASPSRPTPTSTPSSPSRSAATLSRVAGGSSHREVAGGEDNVTLPPSSPKDKVTSPRGQSGSSQKSPPLGIFERIYSVTNTCSADGGIKSIFKTTALVPAGSIHRRASDVTGISPSGSSKAERRASCSAGSPSADRLADTASTQRLTGSSYKTSGEASRSSSVASPSSTKRTNSGSAAESSINSSADMKSPQSVQVAGSKTVSGADRARSVAGSDASPASQGVKRPSSGCTSETPSSEKRQSASGSLPAGANTRPAGSSSVSASASSASDRRVGGTESTASSNRSQTDGRPRLAEGQGAIDQRDAAVAVSTQELRFSLRRSTQHPRRRRVRWRDIPWRGLQKEVSVRSADANGMCGCC</sequence>
<feature type="compositionally biased region" description="Low complexity" evidence="7">
    <location>
        <begin position="530"/>
        <end position="548"/>
    </location>
</feature>
<feature type="region of interest" description="Disordered" evidence="7">
    <location>
        <begin position="726"/>
        <end position="924"/>
    </location>
</feature>
<gene>
    <name evidence="9" type="ORF">BaRGS_00028856</name>
</gene>
<feature type="domain" description="RING-type" evidence="8">
    <location>
        <begin position="164"/>
        <end position="203"/>
    </location>
</feature>
<comment type="subcellular location">
    <subcellularLocation>
        <location evidence="1">Nucleus</location>
    </subcellularLocation>
</comment>
<feature type="region of interest" description="Disordered" evidence="7">
    <location>
        <begin position="483"/>
        <end position="688"/>
    </location>
</feature>
<reference evidence="9 10" key="1">
    <citation type="journal article" date="2023" name="Sci. Data">
        <title>Genome assembly of the Korean intertidal mud-creeper Batillaria attramentaria.</title>
        <authorList>
            <person name="Patra A.K."/>
            <person name="Ho P.T."/>
            <person name="Jun S."/>
            <person name="Lee S.J."/>
            <person name="Kim Y."/>
            <person name="Won Y.J."/>
        </authorList>
    </citation>
    <scope>NUCLEOTIDE SEQUENCE [LARGE SCALE GENOMIC DNA]</scope>
    <source>
        <strain evidence="9">Wonlab-2016</strain>
    </source>
</reference>
<feature type="compositionally biased region" description="Polar residues" evidence="7">
    <location>
        <begin position="894"/>
        <end position="904"/>
    </location>
</feature>
<dbReference type="InterPro" id="IPR001841">
    <property type="entry name" value="Znf_RING"/>
</dbReference>
<name>A0ABD0JZ03_9CAEN</name>
<keyword evidence="2" id="KW-0479">Metal-binding</keyword>
<dbReference type="AlphaFoldDB" id="A0ABD0JZ03"/>
<dbReference type="Proteomes" id="UP001519460">
    <property type="component" value="Unassembled WGS sequence"/>
</dbReference>
<protein>
    <recommendedName>
        <fullName evidence="8">RING-type domain-containing protein</fullName>
    </recommendedName>
</protein>
<evidence type="ECO:0000259" key="8">
    <source>
        <dbReference type="PROSITE" id="PS50089"/>
    </source>
</evidence>
<feature type="compositionally biased region" description="Low complexity" evidence="7">
    <location>
        <begin position="430"/>
        <end position="450"/>
    </location>
</feature>
<evidence type="ECO:0000256" key="2">
    <source>
        <dbReference type="ARBA" id="ARBA00022723"/>
    </source>
</evidence>
<comment type="caution">
    <text evidence="9">The sequence shown here is derived from an EMBL/GenBank/DDBJ whole genome shotgun (WGS) entry which is preliminary data.</text>
</comment>
<accession>A0ABD0JZ03</accession>
<proteinExistence type="predicted"/>
<dbReference type="PROSITE" id="PS00518">
    <property type="entry name" value="ZF_RING_1"/>
    <property type="match status" value="1"/>
</dbReference>
<dbReference type="SUPFAM" id="SSF57850">
    <property type="entry name" value="RING/U-box"/>
    <property type="match status" value="1"/>
</dbReference>
<feature type="compositionally biased region" description="Low complexity" evidence="7">
    <location>
        <begin position="772"/>
        <end position="804"/>
    </location>
</feature>
<feature type="non-terminal residue" evidence="9">
    <location>
        <position position="1"/>
    </location>
</feature>
<dbReference type="PROSITE" id="PS50089">
    <property type="entry name" value="ZF_RING_2"/>
    <property type="match status" value="1"/>
</dbReference>
<keyword evidence="4" id="KW-0862">Zinc</keyword>
<organism evidence="9 10">
    <name type="scientific">Batillaria attramentaria</name>
    <dbReference type="NCBI Taxonomy" id="370345"/>
    <lineage>
        <taxon>Eukaryota</taxon>
        <taxon>Metazoa</taxon>
        <taxon>Spiralia</taxon>
        <taxon>Lophotrochozoa</taxon>
        <taxon>Mollusca</taxon>
        <taxon>Gastropoda</taxon>
        <taxon>Caenogastropoda</taxon>
        <taxon>Sorbeoconcha</taxon>
        <taxon>Cerithioidea</taxon>
        <taxon>Batillariidae</taxon>
        <taxon>Batillaria</taxon>
    </lineage>
</organism>
<evidence type="ECO:0000256" key="6">
    <source>
        <dbReference type="PROSITE-ProRule" id="PRU00175"/>
    </source>
</evidence>
<dbReference type="FunFam" id="3.30.40.10:FF:000033">
    <property type="entry name" value="Polycomb group RING finger protein 3"/>
    <property type="match status" value="1"/>
</dbReference>
<evidence type="ECO:0000313" key="9">
    <source>
        <dbReference type="EMBL" id="KAK7479866.1"/>
    </source>
</evidence>
<dbReference type="InterPro" id="IPR013083">
    <property type="entry name" value="Znf_RING/FYVE/PHD"/>
</dbReference>
<evidence type="ECO:0000256" key="4">
    <source>
        <dbReference type="ARBA" id="ARBA00022833"/>
    </source>
</evidence>
<dbReference type="EMBL" id="JACVVK020000293">
    <property type="protein sequence ID" value="KAK7479866.1"/>
    <property type="molecule type" value="Genomic_DNA"/>
</dbReference>
<evidence type="ECO:0000256" key="7">
    <source>
        <dbReference type="SAM" id="MobiDB-lite"/>
    </source>
</evidence>
<feature type="compositionally biased region" description="Polar residues" evidence="7">
    <location>
        <begin position="758"/>
        <end position="771"/>
    </location>
</feature>
<keyword evidence="10" id="KW-1185">Reference proteome</keyword>
<feature type="compositionally biased region" description="Polar residues" evidence="7">
    <location>
        <begin position="808"/>
        <end position="820"/>
    </location>
</feature>
<dbReference type="Pfam" id="PF13923">
    <property type="entry name" value="zf-C3HC4_2"/>
    <property type="match status" value="1"/>
</dbReference>
<feature type="region of interest" description="Disordered" evidence="7">
    <location>
        <begin position="366"/>
        <end position="456"/>
    </location>
</feature>
<feature type="compositionally biased region" description="Low complexity" evidence="7">
    <location>
        <begin position="567"/>
        <end position="640"/>
    </location>
</feature>
<dbReference type="Gene3D" id="3.10.20.90">
    <property type="entry name" value="Phosphatidylinositol 3-kinase Catalytic Subunit, Chain A, domain 1"/>
    <property type="match status" value="1"/>
</dbReference>
<evidence type="ECO:0000256" key="5">
    <source>
        <dbReference type="ARBA" id="ARBA00023242"/>
    </source>
</evidence>
<dbReference type="Gene3D" id="3.30.40.10">
    <property type="entry name" value="Zinc/RING finger domain, C3HC4 (zinc finger)"/>
    <property type="match status" value="1"/>
</dbReference>
<keyword evidence="5" id="KW-0539">Nucleus</keyword>
<dbReference type="SMART" id="SM00184">
    <property type="entry name" value="RING"/>
    <property type="match status" value="1"/>
</dbReference>
<dbReference type="GO" id="GO:0008270">
    <property type="term" value="F:zinc ion binding"/>
    <property type="evidence" value="ECO:0007669"/>
    <property type="project" value="UniProtKB-KW"/>
</dbReference>
<evidence type="ECO:0000256" key="1">
    <source>
        <dbReference type="ARBA" id="ARBA00004123"/>
    </source>
</evidence>